<proteinExistence type="predicted"/>
<organism evidence="2 3">
    <name type="scientific">Desulfosarcina alkanivorans</name>
    <dbReference type="NCBI Taxonomy" id="571177"/>
    <lineage>
        <taxon>Bacteria</taxon>
        <taxon>Pseudomonadati</taxon>
        <taxon>Thermodesulfobacteriota</taxon>
        <taxon>Desulfobacteria</taxon>
        <taxon>Desulfobacterales</taxon>
        <taxon>Desulfosarcinaceae</taxon>
        <taxon>Desulfosarcina</taxon>
    </lineage>
</organism>
<dbReference type="AlphaFoldDB" id="A0A5K7YJZ8"/>
<protein>
    <submittedName>
        <fullName evidence="2">Uncharacterized protein</fullName>
    </submittedName>
</protein>
<reference evidence="2 3" key="1">
    <citation type="submission" date="2019-11" db="EMBL/GenBank/DDBJ databases">
        <title>Comparative genomics of hydrocarbon-degrading Desulfosarcina strains.</title>
        <authorList>
            <person name="Watanabe M."/>
            <person name="Kojima H."/>
            <person name="Fukui M."/>
        </authorList>
    </citation>
    <scope>NUCLEOTIDE SEQUENCE [LARGE SCALE GENOMIC DNA]</scope>
    <source>
        <strain evidence="2 3">PL12</strain>
    </source>
</reference>
<name>A0A5K7YJZ8_9BACT</name>
<evidence type="ECO:0000313" key="3">
    <source>
        <dbReference type="Proteomes" id="UP000427906"/>
    </source>
</evidence>
<sequence>MVIQLATNAQQQGVNGKTGFFQVPPDREKRPESDRKLTKIDDRRHVCKALPTTGRDSRPPRVEKA</sequence>
<gene>
    <name evidence="2" type="ORF">DSCA_26350</name>
</gene>
<evidence type="ECO:0000256" key="1">
    <source>
        <dbReference type="SAM" id="MobiDB-lite"/>
    </source>
</evidence>
<feature type="compositionally biased region" description="Basic and acidic residues" evidence="1">
    <location>
        <begin position="25"/>
        <end position="35"/>
    </location>
</feature>
<dbReference type="EMBL" id="AP021874">
    <property type="protein sequence ID" value="BBO68705.1"/>
    <property type="molecule type" value="Genomic_DNA"/>
</dbReference>
<accession>A0A5K7YJZ8</accession>
<keyword evidence="3" id="KW-1185">Reference proteome</keyword>
<feature type="region of interest" description="Disordered" evidence="1">
    <location>
        <begin position="15"/>
        <end position="35"/>
    </location>
</feature>
<evidence type="ECO:0000313" key="2">
    <source>
        <dbReference type="EMBL" id="BBO68705.1"/>
    </source>
</evidence>
<dbReference type="KEGG" id="dalk:DSCA_26350"/>
<dbReference type="Proteomes" id="UP000427906">
    <property type="component" value="Chromosome"/>
</dbReference>